<dbReference type="AlphaFoldDB" id="X0YV81"/>
<reference evidence="1" key="1">
    <citation type="journal article" date="2014" name="Front. Microbiol.">
        <title>High frequency of phylogenetically diverse reductive dehalogenase-homologous genes in deep subseafloor sedimentary metagenomes.</title>
        <authorList>
            <person name="Kawai M."/>
            <person name="Futagami T."/>
            <person name="Toyoda A."/>
            <person name="Takaki Y."/>
            <person name="Nishi S."/>
            <person name="Hori S."/>
            <person name="Arai W."/>
            <person name="Tsubouchi T."/>
            <person name="Morono Y."/>
            <person name="Uchiyama I."/>
            <person name="Ito T."/>
            <person name="Fujiyama A."/>
            <person name="Inagaki F."/>
            <person name="Takami H."/>
        </authorList>
    </citation>
    <scope>NUCLEOTIDE SEQUENCE</scope>
    <source>
        <strain evidence="1">Expedition CK06-06</strain>
    </source>
</reference>
<dbReference type="EMBL" id="BARS01053313">
    <property type="protein sequence ID" value="GAG50557.1"/>
    <property type="molecule type" value="Genomic_DNA"/>
</dbReference>
<comment type="caution">
    <text evidence="1">The sequence shown here is derived from an EMBL/GenBank/DDBJ whole genome shotgun (WGS) entry which is preliminary data.</text>
</comment>
<name>X0YV81_9ZZZZ</name>
<protein>
    <submittedName>
        <fullName evidence="1">Uncharacterized protein</fullName>
    </submittedName>
</protein>
<sequence>MLGLARFLHLKGLCFGTTPGRNDWGFGMTMGEKINEVWESMHSFADGFEETDRPYSIHFMAEKLFCRALGVK</sequence>
<organism evidence="1">
    <name type="scientific">marine sediment metagenome</name>
    <dbReference type="NCBI Taxonomy" id="412755"/>
    <lineage>
        <taxon>unclassified sequences</taxon>
        <taxon>metagenomes</taxon>
        <taxon>ecological metagenomes</taxon>
    </lineage>
</organism>
<feature type="non-terminal residue" evidence="1">
    <location>
        <position position="72"/>
    </location>
</feature>
<evidence type="ECO:0000313" key="1">
    <source>
        <dbReference type="EMBL" id="GAG50557.1"/>
    </source>
</evidence>
<accession>X0YV81</accession>
<gene>
    <name evidence="1" type="ORF">S01H1_79132</name>
</gene>
<proteinExistence type="predicted"/>